<dbReference type="EMBL" id="JAKEIP010000005">
    <property type="protein sequence ID" value="MCF1592374.1"/>
    <property type="molecule type" value="Genomic_DNA"/>
</dbReference>
<gene>
    <name evidence="5" type="ORF">L0P92_02160</name>
</gene>
<dbReference type="GO" id="GO:0003677">
    <property type="term" value="F:DNA binding"/>
    <property type="evidence" value="ECO:0007669"/>
    <property type="project" value="UniProtKB-KW"/>
</dbReference>
<dbReference type="InterPro" id="IPR050679">
    <property type="entry name" value="Bact_HTH_transcr_reg"/>
</dbReference>
<dbReference type="InterPro" id="IPR036388">
    <property type="entry name" value="WH-like_DNA-bd_sf"/>
</dbReference>
<keyword evidence="1" id="KW-0805">Transcription regulation</keyword>
<organism evidence="5 6">
    <name type="scientific">Streptomyces muensis</name>
    <dbReference type="NCBI Taxonomy" id="1077944"/>
    <lineage>
        <taxon>Bacteria</taxon>
        <taxon>Bacillati</taxon>
        <taxon>Actinomycetota</taxon>
        <taxon>Actinomycetes</taxon>
        <taxon>Kitasatosporales</taxon>
        <taxon>Streptomycetaceae</taxon>
        <taxon>Streptomyces</taxon>
    </lineage>
</organism>
<dbReference type="Gene3D" id="3.40.1410.10">
    <property type="entry name" value="Chorismate lyase-like"/>
    <property type="match status" value="1"/>
</dbReference>
<comment type="caution">
    <text evidence="5">The sequence shown here is derived from an EMBL/GenBank/DDBJ whole genome shotgun (WGS) entry which is preliminary data.</text>
</comment>
<dbReference type="PROSITE" id="PS50949">
    <property type="entry name" value="HTH_GNTR"/>
    <property type="match status" value="1"/>
</dbReference>
<dbReference type="CDD" id="cd07377">
    <property type="entry name" value="WHTH_GntR"/>
    <property type="match status" value="1"/>
</dbReference>
<dbReference type="InterPro" id="IPR028978">
    <property type="entry name" value="Chorismate_lyase_/UTRA_dom_sf"/>
</dbReference>
<dbReference type="PANTHER" id="PTHR44846">
    <property type="entry name" value="MANNOSYL-D-GLYCERATE TRANSPORT/METABOLISM SYSTEM REPRESSOR MNGR-RELATED"/>
    <property type="match status" value="1"/>
</dbReference>
<dbReference type="SUPFAM" id="SSF46785">
    <property type="entry name" value="Winged helix' DNA-binding domain"/>
    <property type="match status" value="1"/>
</dbReference>
<proteinExistence type="predicted"/>
<sequence length="226" mass="24967">MARRTTAYRRVAQELRDQIGDGTLKPNDRIPSLTELQEAFGVSDTVILEARKVLVAEGLLIARTGDGTYVRERPEPQRLVHHAPDDLEEPLFRLEAAESGLFPDIVEVEAETTVPAPAAVARWLDVKTSRKVKRRVRLFRHDEMPVQLLTVYTLASGKTDASGVEEQVTSRPALDTEARVLEGVVGQPVTVATRIERPAAGRARVLETVVLAERYTLVYRPASGPA</sequence>
<reference evidence="5" key="1">
    <citation type="submission" date="2022-01" db="EMBL/GenBank/DDBJ databases">
        <title>Draft Genome Sequences of Seven Type Strains of the Genus Streptomyces.</title>
        <authorList>
            <person name="Aziz S."/>
            <person name="Coretto E."/>
            <person name="Chronakova A."/>
            <person name="Sproer C."/>
            <person name="Huber K."/>
            <person name="Nouioui I."/>
            <person name="Gross H."/>
        </authorList>
    </citation>
    <scope>NUCLEOTIDE SEQUENCE</scope>
    <source>
        <strain evidence="5">DSM 103493</strain>
    </source>
</reference>
<dbReference type="GO" id="GO:0045892">
    <property type="term" value="P:negative regulation of DNA-templated transcription"/>
    <property type="evidence" value="ECO:0007669"/>
    <property type="project" value="TreeGrafter"/>
</dbReference>
<keyword evidence="6" id="KW-1185">Reference proteome</keyword>
<name>A0A9X1TJA1_STRM4</name>
<dbReference type="GO" id="GO:0003700">
    <property type="term" value="F:DNA-binding transcription factor activity"/>
    <property type="evidence" value="ECO:0007669"/>
    <property type="project" value="InterPro"/>
</dbReference>
<evidence type="ECO:0000256" key="2">
    <source>
        <dbReference type="ARBA" id="ARBA00023125"/>
    </source>
</evidence>
<dbReference type="Proteomes" id="UP001139384">
    <property type="component" value="Unassembled WGS sequence"/>
</dbReference>
<evidence type="ECO:0000256" key="3">
    <source>
        <dbReference type="ARBA" id="ARBA00023163"/>
    </source>
</evidence>
<keyword evidence="2" id="KW-0238">DNA-binding</keyword>
<dbReference type="Gene3D" id="1.10.10.10">
    <property type="entry name" value="Winged helix-like DNA-binding domain superfamily/Winged helix DNA-binding domain"/>
    <property type="match status" value="1"/>
</dbReference>
<dbReference type="Pfam" id="PF00392">
    <property type="entry name" value="GntR"/>
    <property type="match status" value="1"/>
</dbReference>
<dbReference type="SMART" id="SM00345">
    <property type="entry name" value="HTH_GNTR"/>
    <property type="match status" value="1"/>
</dbReference>
<dbReference type="InterPro" id="IPR000524">
    <property type="entry name" value="Tscrpt_reg_HTH_GntR"/>
</dbReference>
<evidence type="ECO:0000313" key="5">
    <source>
        <dbReference type="EMBL" id="MCF1592374.1"/>
    </source>
</evidence>
<evidence type="ECO:0000313" key="6">
    <source>
        <dbReference type="Proteomes" id="UP001139384"/>
    </source>
</evidence>
<accession>A0A9X1TJA1</accession>
<dbReference type="InterPro" id="IPR036390">
    <property type="entry name" value="WH_DNA-bd_sf"/>
</dbReference>
<protein>
    <submittedName>
        <fullName evidence="5">GntR family transcriptional regulator</fullName>
    </submittedName>
</protein>
<dbReference type="SUPFAM" id="SSF64288">
    <property type="entry name" value="Chorismate lyase-like"/>
    <property type="match status" value="1"/>
</dbReference>
<evidence type="ECO:0000259" key="4">
    <source>
        <dbReference type="PROSITE" id="PS50949"/>
    </source>
</evidence>
<dbReference type="PANTHER" id="PTHR44846:SF17">
    <property type="entry name" value="GNTR-FAMILY TRANSCRIPTIONAL REGULATOR"/>
    <property type="match status" value="1"/>
</dbReference>
<evidence type="ECO:0000256" key="1">
    <source>
        <dbReference type="ARBA" id="ARBA00023015"/>
    </source>
</evidence>
<feature type="domain" description="HTH gntR-type" evidence="4">
    <location>
        <begin position="5"/>
        <end position="73"/>
    </location>
</feature>
<dbReference type="RefSeq" id="WP_234760685.1">
    <property type="nucleotide sequence ID" value="NZ_JAKEIP010000005.1"/>
</dbReference>
<keyword evidence="3" id="KW-0804">Transcription</keyword>
<dbReference type="AlphaFoldDB" id="A0A9X1TJA1"/>